<feature type="compositionally biased region" description="Low complexity" evidence="1">
    <location>
        <begin position="727"/>
        <end position="748"/>
    </location>
</feature>
<gene>
    <name evidence="2" type="ordered locus">Amir_2942</name>
</gene>
<feature type="compositionally biased region" description="Low complexity" evidence="1">
    <location>
        <begin position="489"/>
        <end position="498"/>
    </location>
</feature>
<feature type="compositionally biased region" description="Low complexity" evidence="1">
    <location>
        <begin position="459"/>
        <end position="481"/>
    </location>
</feature>
<dbReference type="eggNOG" id="COG3468">
    <property type="taxonomic scope" value="Bacteria"/>
</dbReference>
<sequence>MQRRSAPLPPWDGGWRAAPKGGGVLGGRVPVGDGVRFRDGLASWQDHTVGTGPMGHSLSADAPVGVVRGVAQLRPLATPEYGDSGDFVFRTNGIDEPDVEPAAVQRVSDGSARRRAQRAEKPVSRAAATSPSVEPSAAPVEGGEVPARAATSSRAVPRAKKGNWIQRLLSREPATRQENTAPVARQENTAPAVRRPETSSTGTPLVSPQEPAAAPPTREFVQRRAATPAEPTAPKAPQVRRSAAAQLVNLPKRTVRVVPNSVRPTKTTAQRTTTQKSPAPKVTAPKSSTPKPSAPEPSAPKSTAPRPAASEPAASSAPVSEASAPPAEASVDVQRSVPLLPLTRPLIAARTPEDLPTRQIPAVVQRATPTAQPPQAQASTPVTVEPPSTAATPELPLATPESPHATSELPLATQAKNIPGSAPAAVPDVQRSVDTAETSARPETTASEPKTRPRTAPVLGAPLVSSAPAAATPATPARPGVVRPSGLGAPISAIPASAMPTTNPLAPIQRATTNRGDTPPRQSTTKNSSHQSIPAKPTTSAPAATKPTATKPTATKPTAAESDAAKLSAVTPQLIGADAVVQRMEPLSPDQPIASLRAPSAQPQVERASSESLVAQLKTAQLKTAQLKTAQFEQGSPSASPGTVISPTGLPLVRPTTPTSAPVQRATSPVPLITRNPLRPKLSASPASPASAAPVVQRAAKPTVRSTPVVRPIPPRRLDTGPPSTSAPHQVPAVPVVPVTAVHRAPTPWNTVPQGSASQTDATPTTAQRAASPSTAPPSVAGATTGPVATTPVVTSPSPTGSTTTSPSATGGFQWVNPRFAAKQNSSSRPAAQPVQRAEKAAQPPSPKNAPTPTPPDHAPTPAPVKGDLTAPDVDKDEQGQDRADLDALARKLVEPLSRLMRNELRRDRDRVGRPHDHRR</sequence>
<feature type="compositionally biased region" description="Basic and acidic residues" evidence="1">
    <location>
        <begin position="873"/>
        <end position="886"/>
    </location>
</feature>
<feature type="compositionally biased region" description="Low complexity" evidence="1">
    <location>
        <begin position="365"/>
        <end position="383"/>
    </location>
</feature>
<organism evidence="2 3">
    <name type="scientific">Actinosynnema mirum (strain ATCC 29888 / DSM 43827 / JCM 3225 / NBRC 14064 / NCIMB 13271 / NRRL B-12336 / IMRU 3971 / 101)</name>
    <dbReference type="NCBI Taxonomy" id="446462"/>
    <lineage>
        <taxon>Bacteria</taxon>
        <taxon>Bacillati</taxon>
        <taxon>Actinomycetota</taxon>
        <taxon>Actinomycetes</taxon>
        <taxon>Pseudonocardiales</taxon>
        <taxon>Pseudonocardiaceae</taxon>
        <taxon>Actinosynnema</taxon>
    </lineage>
</organism>
<keyword evidence="3" id="KW-1185">Reference proteome</keyword>
<name>C6WRM1_ACTMD</name>
<feature type="compositionally biased region" description="Pro residues" evidence="1">
    <location>
        <begin position="844"/>
        <end position="863"/>
    </location>
</feature>
<dbReference type="EMBL" id="CP001630">
    <property type="protein sequence ID" value="ACU36863.1"/>
    <property type="molecule type" value="Genomic_DNA"/>
</dbReference>
<feature type="compositionally biased region" description="Low complexity" evidence="1">
    <location>
        <begin position="265"/>
        <end position="291"/>
    </location>
</feature>
<feature type="compositionally biased region" description="Low complexity" evidence="1">
    <location>
        <begin position="677"/>
        <end position="701"/>
    </location>
</feature>
<dbReference type="STRING" id="446462.Amir_2942"/>
<dbReference type="RefSeq" id="WP_015801752.1">
    <property type="nucleotide sequence ID" value="NC_013093.1"/>
</dbReference>
<feature type="compositionally biased region" description="Low complexity" evidence="1">
    <location>
        <begin position="299"/>
        <end position="330"/>
    </location>
</feature>
<feature type="compositionally biased region" description="Low complexity" evidence="1">
    <location>
        <begin position="225"/>
        <end position="237"/>
    </location>
</feature>
<evidence type="ECO:0000313" key="3">
    <source>
        <dbReference type="Proteomes" id="UP000002213"/>
    </source>
</evidence>
<feature type="compositionally biased region" description="Low complexity" evidence="1">
    <location>
        <begin position="762"/>
        <end position="812"/>
    </location>
</feature>
<dbReference type="AlphaFoldDB" id="C6WRM1"/>
<feature type="compositionally biased region" description="Polar residues" evidence="1">
    <location>
        <begin position="749"/>
        <end position="761"/>
    </location>
</feature>
<proteinExistence type="predicted"/>
<feature type="region of interest" description="Disordered" evidence="1">
    <location>
        <begin position="898"/>
        <end position="920"/>
    </location>
</feature>
<feature type="region of interest" description="Disordered" evidence="1">
    <location>
        <begin position="590"/>
        <end position="612"/>
    </location>
</feature>
<dbReference type="HOGENOM" id="CLU_316787_0_0_11"/>
<feature type="region of interest" description="Disordered" evidence="1">
    <location>
        <begin position="99"/>
        <end position="567"/>
    </location>
</feature>
<evidence type="ECO:0000313" key="2">
    <source>
        <dbReference type="EMBL" id="ACU36863.1"/>
    </source>
</evidence>
<feature type="compositionally biased region" description="Polar residues" evidence="1">
    <location>
        <begin position="629"/>
        <end position="646"/>
    </location>
</feature>
<reference evidence="2 3" key="1">
    <citation type="journal article" date="2009" name="Stand. Genomic Sci.">
        <title>Complete genome sequence of Actinosynnema mirum type strain (101).</title>
        <authorList>
            <person name="Land M."/>
            <person name="Lapidus A."/>
            <person name="Mayilraj S."/>
            <person name="Chen F."/>
            <person name="Copeland A."/>
            <person name="Del Rio T.G."/>
            <person name="Nolan M."/>
            <person name="Lucas S."/>
            <person name="Tice H."/>
            <person name="Cheng J.F."/>
            <person name="Chertkov O."/>
            <person name="Bruce D."/>
            <person name="Goodwin L."/>
            <person name="Pitluck S."/>
            <person name="Rohde M."/>
            <person name="Goker M."/>
            <person name="Pati A."/>
            <person name="Ivanova N."/>
            <person name="Mavromatis K."/>
            <person name="Chen A."/>
            <person name="Palaniappan K."/>
            <person name="Hauser L."/>
            <person name="Chang Y.J."/>
            <person name="Jeffries C.C."/>
            <person name="Brettin T."/>
            <person name="Detter J.C."/>
            <person name="Han C."/>
            <person name="Chain P."/>
            <person name="Tindall B.J."/>
            <person name="Bristow J."/>
            <person name="Eisen J.A."/>
            <person name="Markowitz V."/>
            <person name="Hugenholtz P."/>
            <person name="Kyrpides N.C."/>
            <person name="Klenk H.P."/>
        </authorList>
    </citation>
    <scope>NUCLEOTIDE SEQUENCE [LARGE SCALE GENOMIC DNA]</scope>
    <source>
        <strain evidence="3">ATCC 29888 / DSM 43827 / JCM 3225 / NBRC 14064 / NCIMB 13271 / NRRL B-12336 / IMRU 3971 / 101</strain>
    </source>
</reference>
<feature type="region of interest" description="Disordered" evidence="1">
    <location>
        <begin position="629"/>
        <end position="886"/>
    </location>
</feature>
<feature type="compositionally biased region" description="Low complexity" evidence="1">
    <location>
        <begin position="534"/>
        <end position="560"/>
    </location>
</feature>
<dbReference type="Proteomes" id="UP000002213">
    <property type="component" value="Chromosome"/>
</dbReference>
<evidence type="ECO:0000256" key="1">
    <source>
        <dbReference type="SAM" id="MobiDB-lite"/>
    </source>
</evidence>
<protein>
    <submittedName>
        <fullName evidence="2">Uncharacterized protein</fullName>
    </submittedName>
</protein>
<feature type="compositionally biased region" description="Basic and acidic residues" evidence="1">
    <location>
        <begin position="901"/>
        <end position="920"/>
    </location>
</feature>
<accession>C6WRM1</accession>
<dbReference type="KEGG" id="ami:Amir_2942"/>
<feature type="region of interest" description="Disordered" evidence="1">
    <location>
        <begin position="1"/>
        <end position="26"/>
    </location>
</feature>
<feature type="compositionally biased region" description="Polar residues" evidence="1">
    <location>
        <begin position="432"/>
        <end position="448"/>
    </location>
</feature>
<feature type="compositionally biased region" description="Polar residues" evidence="1">
    <location>
        <begin position="499"/>
        <end position="532"/>
    </location>
</feature>
<feature type="compositionally biased region" description="Polar residues" evidence="1">
    <location>
        <begin position="656"/>
        <end position="667"/>
    </location>
</feature>